<evidence type="ECO:0000256" key="8">
    <source>
        <dbReference type="ARBA" id="ARBA00023065"/>
    </source>
</evidence>
<evidence type="ECO:0000256" key="11">
    <source>
        <dbReference type="SAM" id="Phobius"/>
    </source>
</evidence>
<proteinExistence type="inferred from homology"/>
<evidence type="ECO:0000256" key="3">
    <source>
        <dbReference type="ARBA" id="ARBA00022448"/>
    </source>
</evidence>
<dbReference type="Pfam" id="PF00999">
    <property type="entry name" value="Na_H_Exchanger"/>
    <property type="match status" value="1"/>
</dbReference>
<evidence type="ECO:0000256" key="4">
    <source>
        <dbReference type="ARBA" id="ARBA00022449"/>
    </source>
</evidence>
<dbReference type="Proteomes" id="UP000183047">
    <property type="component" value="Unassembled WGS sequence"/>
</dbReference>
<reference evidence="14" key="1">
    <citation type="submission" date="2016-10" db="EMBL/GenBank/DDBJ databases">
        <authorList>
            <person name="Varghese N."/>
            <person name="Submissions S."/>
        </authorList>
    </citation>
    <scope>NUCLEOTIDE SEQUENCE [LARGE SCALE GENOMIC DNA]</scope>
    <source>
        <strain evidence="14">XBD2006</strain>
    </source>
</reference>
<keyword evidence="4" id="KW-0050">Antiport</keyword>
<protein>
    <submittedName>
        <fullName evidence="13">Kef-type K+ transport system, membrane component KefB</fullName>
    </submittedName>
</protein>
<dbReference type="EMBL" id="FMUR01000007">
    <property type="protein sequence ID" value="SCY06254.1"/>
    <property type="molecule type" value="Genomic_DNA"/>
</dbReference>
<name>A0A1G5CV40_9FIRM</name>
<accession>A0A1G5CV40</accession>
<dbReference type="PANTHER" id="PTHR43562">
    <property type="entry name" value="NAPA-TYPE SODIUM/HYDROGEN ANTIPORTER"/>
    <property type="match status" value="1"/>
</dbReference>
<feature type="transmembrane region" description="Helical" evidence="11">
    <location>
        <begin position="182"/>
        <end position="206"/>
    </location>
</feature>
<gene>
    <name evidence="13" type="ORF">SAMN02910451_01240</name>
</gene>
<evidence type="ECO:0000256" key="6">
    <source>
        <dbReference type="ARBA" id="ARBA00022989"/>
    </source>
</evidence>
<organism evidence="13 14">
    <name type="scientific">Butyrivibrio hungatei</name>
    <dbReference type="NCBI Taxonomy" id="185008"/>
    <lineage>
        <taxon>Bacteria</taxon>
        <taxon>Bacillati</taxon>
        <taxon>Bacillota</taxon>
        <taxon>Clostridia</taxon>
        <taxon>Lachnospirales</taxon>
        <taxon>Lachnospiraceae</taxon>
        <taxon>Butyrivibrio</taxon>
    </lineage>
</organism>
<dbReference type="PANTHER" id="PTHR43562:SF3">
    <property type="entry name" value="SODIUM ION_PROTON EXCHANGER (EUROFUNG)"/>
    <property type="match status" value="1"/>
</dbReference>
<comment type="similarity">
    <text evidence="2">Belongs to the monovalent cation:proton antiporter 2 (CPA2) transporter (TC 2.A.37) family.</text>
</comment>
<evidence type="ECO:0000256" key="5">
    <source>
        <dbReference type="ARBA" id="ARBA00022692"/>
    </source>
</evidence>
<feature type="transmembrane region" description="Helical" evidence="11">
    <location>
        <begin position="362"/>
        <end position="381"/>
    </location>
</feature>
<evidence type="ECO:0000256" key="10">
    <source>
        <dbReference type="ARBA" id="ARBA00023201"/>
    </source>
</evidence>
<dbReference type="STRING" id="185008.bhn_III064"/>
<dbReference type="RefSeq" id="WP_074461910.1">
    <property type="nucleotide sequence ID" value="NZ_FMUR01000007.1"/>
</dbReference>
<keyword evidence="10" id="KW-0739">Sodium transport</keyword>
<evidence type="ECO:0000256" key="7">
    <source>
        <dbReference type="ARBA" id="ARBA00023053"/>
    </source>
</evidence>
<evidence type="ECO:0000313" key="14">
    <source>
        <dbReference type="Proteomes" id="UP000183047"/>
    </source>
</evidence>
<evidence type="ECO:0000259" key="12">
    <source>
        <dbReference type="Pfam" id="PF00999"/>
    </source>
</evidence>
<evidence type="ECO:0000256" key="9">
    <source>
        <dbReference type="ARBA" id="ARBA00023136"/>
    </source>
</evidence>
<feature type="transmembrane region" description="Helical" evidence="11">
    <location>
        <begin position="297"/>
        <end position="320"/>
    </location>
</feature>
<dbReference type="AlphaFoldDB" id="A0A1G5CV40"/>
<feature type="domain" description="Cation/H+ exchanger transmembrane" evidence="12">
    <location>
        <begin position="15"/>
        <end position="384"/>
    </location>
</feature>
<feature type="transmembrane region" description="Helical" evidence="11">
    <location>
        <begin position="154"/>
        <end position="176"/>
    </location>
</feature>
<dbReference type="GO" id="GO:0016020">
    <property type="term" value="C:membrane"/>
    <property type="evidence" value="ECO:0007669"/>
    <property type="project" value="UniProtKB-SubCell"/>
</dbReference>
<keyword evidence="3" id="KW-0813">Transport</keyword>
<comment type="subcellular location">
    <subcellularLocation>
        <location evidence="1">Membrane</location>
        <topology evidence="1">Multi-pass membrane protein</topology>
    </subcellularLocation>
</comment>
<feature type="transmembrane region" description="Helical" evidence="11">
    <location>
        <begin position="218"/>
        <end position="236"/>
    </location>
</feature>
<dbReference type="GO" id="GO:0015297">
    <property type="term" value="F:antiporter activity"/>
    <property type="evidence" value="ECO:0007669"/>
    <property type="project" value="UniProtKB-KW"/>
</dbReference>
<dbReference type="Gene3D" id="1.20.1530.20">
    <property type="match status" value="1"/>
</dbReference>
<evidence type="ECO:0000313" key="13">
    <source>
        <dbReference type="EMBL" id="SCY06254.1"/>
    </source>
</evidence>
<dbReference type="GO" id="GO:0006814">
    <property type="term" value="P:sodium ion transport"/>
    <property type="evidence" value="ECO:0007669"/>
    <property type="project" value="UniProtKB-KW"/>
</dbReference>
<keyword evidence="9 11" id="KW-0472">Membrane</keyword>
<keyword evidence="14" id="KW-1185">Reference proteome</keyword>
<evidence type="ECO:0000256" key="1">
    <source>
        <dbReference type="ARBA" id="ARBA00004141"/>
    </source>
</evidence>
<dbReference type="OrthoDB" id="9793589at2"/>
<keyword evidence="8" id="KW-0406">Ion transport</keyword>
<sequence length="394" mass="41958">MDSLEILRNLAIIVIAAKFCGLAARKLKAPQVAGEIIAGLIIGPTILNIVSESDFFSQMAEIGVILLMFSAGLETNIDNLKKSGIKATILACSGVGIPLAFGTVLYMCFYGFAAPGSVEFMRALFIGTILTATSVSITVQALRELGKISTEVGTTIMSAAIIDDVIGIVVLTAVIGMKDPSANIGMVCVKTVLFFAFSLVVGIIIFKIMQKLDTKWRHTRRIPIMGLALALVFSYIADKYFGVADITGAFVAGIILSSLDDSEYIDRKMDINSYMIFGPVFFASVGLQTNLRSVDTTVIVFSLAFVIVGLLGKIVGCGLVAKILGYNGSDSLKIGVGMMTRGEVALIVAQRGLKAEIIDSRYFTAVILLIVISSILTPVILKAIYAHDDKKAAA</sequence>
<feature type="transmembrane region" description="Helical" evidence="11">
    <location>
        <begin position="89"/>
        <end position="114"/>
    </location>
</feature>
<keyword evidence="6 11" id="KW-1133">Transmembrane helix</keyword>
<feature type="transmembrane region" description="Helical" evidence="11">
    <location>
        <begin position="242"/>
        <end position="259"/>
    </location>
</feature>
<dbReference type="InterPro" id="IPR038770">
    <property type="entry name" value="Na+/solute_symporter_sf"/>
</dbReference>
<dbReference type="GO" id="GO:1902600">
    <property type="term" value="P:proton transmembrane transport"/>
    <property type="evidence" value="ECO:0007669"/>
    <property type="project" value="InterPro"/>
</dbReference>
<dbReference type="InterPro" id="IPR006153">
    <property type="entry name" value="Cation/H_exchanger_TM"/>
</dbReference>
<keyword evidence="5 11" id="KW-0812">Transmembrane</keyword>
<keyword evidence="7" id="KW-0915">Sodium</keyword>
<feature type="transmembrane region" description="Helical" evidence="11">
    <location>
        <begin position="271"/>
        <end position="291"/>
    </location>
</feature>
<feature type="transmembrane region" description="Helical" evidence="11">
    <location>
        <begin position="120"/>
        <end position="142"/>
    </location>
</feature>
<evidence type="ECO:0000256" key="2">
    <source>
        <dbReference type="ARBA" id="ARBA00005551"/>
    </source>
</evidence>